<protein>
    <submittedName>
        <fullName evidence="2">PEP-CTERM sorting domain-containing protein</fullName>
    </submittedName>
</protein>
<reference evidence="2 3" key="1">
    <citation type="journal article" date="2020" name="ISME J.">
        <title>Comparative genomics reveals insights into cyanobacterial evolution and habitat adaptation.</title>
        <authorList>
            <person name="Chen M.Y."/>
            <person name="Teng W.K."/>
            <person name="Zhao L."/>
            <person name="Hu C.X."/>
            <person name="Zhou Y.K."/>
            <person name="Han B.P."/>
            <person name="Song L.R."/>
            <person name="Shu W.S."/>
        </authorList>
    </citation>
    <scope>NUCLEOTIDE SEQUENCE [LARGE SCALE GENOMIC DNA]</scope>
    <source>
        <strain evidence="2 3">FACHB-252</strain>
    </source>
</reference>
<keyword evidence="1" id="KW-0732">Signal</keyword>
<name>A0ABR8H3M9_NOSPU</name>
<organism evidence="2 3">
    <name type="scientific">Nostoc punctiforme FACHB-252</name>
    <dbReference type="NCBI Taxonomy" id="1357509"/>
    <lineage>
        <taxon>Bacteria</taxon>
        <taxon>Bacillati</taxon>
        <taxon>Cyanobacteriota</taxon>
        <taxon>Cyanophyceae</taxon>
        <taxon>Nostocales</taxon>
        <taxon>Nostocaceae</taxon>
        <taxon>Nostoc</taxon>
    </lineage>
</organism>
<dbReference type="Proteomes" id="UP000606396">
    <property type="component" value="Unassembled WGS sequence"/>
</dbReference>
<evidence type="ECO:0000313" key="2">
    <source>
        <dbReference type="EMBL" id="MBD2609871.1"/>
    </source>
</evidence>
<evidence type="ECO:0000313" key="3">
    <source>
        <dbReference type="Proteomes" id="UP000606396"/>
    </source>
</evidence>
<comment type="caution">
    <text evidence="2">The sequence shown here is derived from an EMBL/GenBank/DDBJ whole genome shotgun (WGS) entry which is preliminary data.</text>
</comment>
<evidence type="ECO:0000256" key="1">
    <source>
        <dbReference type="SAM" id="SignalP"/>
    </source>
</evidence>
<sequence length="181" mass="19641">MKLIPQLLLAASLTMSFATLNAKSVSAAIINYAFNVDSPTAKGNGFFSFDDATLSDNNSIAIAKSLSFQFDGDSTVYTEQDDINYPDFPLVYATLFSAGQTSLALDYTFDDKTNPANPLRYEIIGEDFTIFSPTDANVELISGKVSYTRVPEPATLAGTLLVCSLGLMTKKKLISIKKFKT</sequence>
<keyword evidence="3" id="KW-1185">Reference proteome</keyword>
<dbReference type="InterPro" id="IPR013424">
    <property type="entry name" value="Ice-binding_C"/>
</dbReference>
<gene>
    <name evidence="2" type="ORF">H6G94_01035</name>
</gene>
<feature type="chain" id="PRO_5045361298" evidence="1">
    <location>
        <begin position="28"/>
        <end position="181"/>
    </location>
</feature>
<proteinExistence type="predicted"/>
<accession>A0ABR8H3M9</accession>
<dbReference type="RefSeq" id="WP_185567231.1">
    <property type="nucleotide sequence ID" value="NZ_JACJTC010000001.1"/>
</dbReference>
<dbReference type="EMBL" id="JACJTC010000001">
    <property type="protein sequence ID" value="MBD2609871.1"/>
    <property type="molecule type" value="Genomic_DNA"/>
</dbReference>
<dbReference type="NCBIfam" id="TIGR02595">
    <property type="entry name" value="PEP_CTERM"/>
    <property type="match status" value="1"/>
</dbReference>
<feature type="signal peptide" evidence="1">
    <location>
        <begin position="1"/>
        <end position="27"/>
    </location>
</feature>